<dbReference type="Pfam" id="PF02463">
    <property type="entry name" value="SMC_N"/>
    <property type="match status" value="1"/>
</dbReference>
<evidence type="ECO:0000256" key="5">
    <source>
        <dbReference type="ARBA" id="ARBA00023054"/>
    </source>
</evidence>
<name>A0A449AWM2_9BACT</name>
<dbReference type="GO" id="GO:0005737">
    <property type="term" value="C:cytoplasm"/>
    <property type="evidence" value="ECO:0007669"/>
    <property type="project" value="UniProtKB-SubCell"/>
</dbReference>
<dbReference type="FunFam" id="3.40.50.300:FF:000901">
    <property type="entry name" value="Chromosome partition protein Smc"/>
    <property type="match status" value="1"/>
</dbReference>
<comment type="subcellular location">
    <subcellularLocation>
        <location evidence="1 7">Cytoplasm</location>
    </subcellularLocation>
</comment>
<feature type="coiled-coil region" evidence="7">
    <location>
        <begin position="754"/>
        <end position="802"/>
    </location>
</feature>
<dbReference type="GO" id="GO:0007062">
    <property type="term" value="P:sister chromatid cohesion"/>
    <property type="evidence" value="ECO:0007669"/>
    <property type="project" value="InterPro"/>
</dbReference>
<evidence type="ECO:0000256" key="7">
    <source>
        <dbReference type="HAMAP-Rule" id="MF_01894"/>
    </source>
</evidence>
<evidence type="ECO:0000259" key="8">
    <source>
        <dbReference type="SMART" id="SM00968"/>
    </source>
</evidence>
<dbReference type="PIRSF" id="PIRSF005719">
    <property type="entry name" value="SMC"/>
    <property type="match status" value="1"/>
</dbReference>
<feature type="domain" description="SMC hinge" evidence="8">
    <location>
        <begin position="419"/>
        <end position="538"/>
    </location>
</feature>
<comment type="domain">
    <text evidence="7">Contains large globular domains required for ATP hydrolysis at each terminus and a third globular domain forming a flexible hinge near the middle of the molecule. These domains are separated by coiled-coil structures.</text>
</comment>
<feature type="coiled-coil region" evidence="7">
    <location>
        <begin position="677"/>
        <end position="711"/>
    </location>
</feature>
<gene>
    <name evidence="7 9" type="primary">smc</name>
    <name evidence="9" type="ORF">NCTC10194_00702</name>
</gene>
<comment type="function">
    <text evidence="7">Required for chromosome condensation and partitioning.</text>
</comment>
<dbReference type="RefSeq" id="WP_027333858.1">
    <property type="nucleotide sequence ID" value="NZ_LR215024.1"/>
</dbReference>
<dbReference type="PANTHER" id="PTHR43977">
    <property type="entry name" value="STRUCTURAL MAINTENANCE OF CHROMOSOMES PROTEIN 3"/>
    <property type="match status" value="1"/>
</dbReference>
<keyword evidence="5 7" id="KW-0175">Coiled coil</keyword>
<evidence type="ECO:0000256" key="4">
    <source>
        <dbReference type="ARBA" id="ARBA00022840"/>
    </source>
</evidence>
<keyword evidence="6 7" id="KW-0238">DNA-binding</keyword>
<dbReference type="GO" id="GO:0016887">
    <property type="term" value="F:ATP hydrolysis activity"/>
    <property type="evidence" value="ECO:0007669"/>
    <property type="project" value="InterPro"/>
</dbReference>
<keyword evidence="10" id="KW-1185">Reference proteome</keyword>
<dbReference type="Gene3D" id="3.40.50.300">
    <property type="entry name" value="P-loop containing nucleotide triphosphate hydrolases"/>
    <property type="match status" value="2"/>
</dbReference>
<dbReference type="KEGG" id="mgly:NCTC10194_00702"/>
<reference evidence="9 10" key="1">
    <citation type="submission" date="2019-01" db="EMBL/GenBank/DDBJ databases">
        <authorList>
            <consortium name="Pathogen Informatics"/>
        </authorList>
    </citation>
    <scope>NUCLEOTIDE SEQUENCE [LARGE SCALE GENOMIC DNA]</scope>
    <source>
        <strain evidence="9 10">NCTC10194</strain>
    </source>
</reference>
<dbReference type="InterPro" id="IPR036277">
    <property type="entry name" value="SMC_hinge_sf"/>
</dbReference>
<dbReference type="EMBL" id="LR215024">
    <property type="protein sequence ID" value="VEU71159.1"/>
    <property type="molecule type" value="Genomic_DNA"/>
</dbReference>
<dbReference type="Gene3D" id="3.30.70.1620">
    <property type="match status" value="1"/>
</dbReference>
<sequence>MKLIKLEAHGFKSFADPIVLKFDGEVAGIVGPNGSGKSNINDAIRWVLGEQSSKELRGDTMEDVIFSGSKTVPAMNKATVTLTFDNSDGISSVDSDIITITRSLQRGKGINEYFLNGEPCRQKDIKTIAMETGIGKSSLAIISQGTVSEIAQSSDEQRRLIFEEAAGVSKYKVRKVEAIKKLERTESTLKQIETIVRELERRLEPLKKQAEKALLYKEKSAKLEKIEIAFLAHEIQRLEKVYDELHSELAGVEDTQKRYKDQIDKLDISINTKKTELHKFNSELVSLRSKKDSISIRLGDLRVTEAKENEKRDLIARGEIKANEEERLAAILTKTKELEQKIDYFSKVKYDLEIKSETSSNSIKELQSELQENFRLLNESDKKINYARLQLNLLLEKKNKQTNLFKGTRSIVQNKQLFKGYKGLVSDLLSVKREYATAIETILANATQHIVVDKSETAVEGINFLKKNNGGRATFIPLNTIQPKYVRDDYLFVLKNQPGYVDIASNLVETKAEFSKLKEFLLGNIIITKDIESGNKISKILESKYMIVSLDGDIIRAGGVMVGGTKQESDDAFSLDDKIKEFQAILPVLENDKNLASKEIQTLQSKINNEQAFYNEYHKELATINVRLEDFTSEIKEYKILATSFDNSKQSTEINLGPLHQKIQELEAELRLIEFDLQTKTKIEENFKTELNQFEEERKNISKMLINLSESFAKKMKVYQNAEFYLDQYKERLANHYKLTLDYAIENYELELSIESAGEVIKQLRKEIEELGNVNLESIEELAEVEERYESFSTNLQELVDAKTTILEAIEQMDKVIITRLTNIVTDVNKEFSRVFSSMFGGGNAEVKFVDPHNILESGISIYAQPPGKSIKNLKLFSGGEKSLIAISLLFAILRARPLPLCILDEVEAALDENNVLRYGEYLQELKKQTQFLVITHRIGTMTKVDALFGATMQHRGVTSFFSVKLEDAKKMVDEK</sequence>
<proteinExistence type="inferred from homology"/>
<dbReference type="GO" id="GO:0006260">
    <property type="term" value="P:DNA replication"/>
    <property type="evidence" value="ECO:0007669"/>
    <property type="project" value="UniProtKB-UniRule"/>
</dbReference>
<dbReference type="HAMAP" id="MF_01894">
    <property type="entry name" value="Smc_prok"/>
    <property type="match status" value="1"/>
</dbReference>
<feature type="coiled-coil region" evidence="7">
    <location>
        <begin position="182"/>
        <end position="262"/>
    </location>
</feature>
<dbReference type="AlphaFoldDB" id="A0A449AWM2"/>
<organism evidence="9 10">
    <name type="scientific">Mycoplasmopsis glycophila</name>
    <dbReference type="NCBI Taxonomy" id="171285"/>
    <lineage>
        <taxon>Bacteria</taxon>
        <taxon>Bacillati</taxon>
        <taxon>Mycoplasmatota</taxon>
        <taxon>Mycoplasmoidales</taxon>
        <taxon>Metamycoplasmataceae</taxon>
        <taxon>Mycoplasmopsis</taxon>
    </lineage>
</organism>
<feature type="binding site" evidence="7">
    <location>
        <begin position="32"/>
        <end position="39"/>
    </location>
    <ligand>
        <name>ATP</name>
        <dbReference type="ChEBI" id="CHEBI:30616"/>
    </ligand>
</feature>
<evidence type="ECO:0000313" key="10">
    <source>
        <dbReference type="Proteomes" id="UP000290815"/>
    </source>
</evidence>
<evidence type="ECO:0000313" key="9">
    <source>
        <dbReference type="EMBL" id="VEU71159.1"/>
    </source>
</evidence>
<dbReference type="Proteomes" id="UP000290815">
    <property type="component" value="Chromosome"/>
</dbReference>
<dbReference type="Pfam" id="PF06470">
    <property type="entry name" value="SMC_hinge"/>
    <property type="match status" value="1"/>
</dbReference>
<dbReference type="SMART" id="SM00968">
    <property type="entry name" value="SMC_hinge"/>
    <property type="match status" value="1"/>
</dbReference>
<dbReference type="GO" id="GO:0003677">
    <property type="term" value="F:DNA binding"/>
    <property type="evidence" value="ECO:0007669"/>
    <property type="project" value="UniProtKB-UniRule"/>
</dbReference>
<dbReference type="SUPFAM" id="SSF52540">
    <property type="entry name" value="P-loop containing nucleoside triphosphate hydrolases"/>
    <property type="match status" value="1"/>
</dbReference>
<dbReference type="GO" id="GO:0005524">
    <property type="term" value="F:ATP binding"/>
    <property type="evidence" value="ECO:0007669"/>
    <property type="project" value="UniProtKB-UniRule"/>
</dbReference>
<protein>
    <recommendedName>
        <fullName evidence="7">Chromosome partition protein Smc</fullName>
    </recommendedName>
</protein>
<keyword evidence="2 7" id="KW-0963">Cytoplasm</keyword>
<keyword evidence="4 7" id="KW-0067">ATP-binding</keyword>
<evidence type="ECO:0000256" key="1">
    <source>
        <dbReference type="ARBA" id="ARBA00004496"/>
    </source>
</evidence>
<dbReference type="InterPro" id="IPR011890">
    <property type="entry name" value="SMC_prok"/>
</dbReference>
<keyword evidence="3 7" id="KW-0547">Nucleotide-binding</keyword>
<evidence type="ECO:0000256" key="3">
    <source>
        <dbReference type="ARBA" id="ARBA00022741"/>
    </source>
</evidence>
<dbReference type="InterPro" id="IPR010935">
    <property type="entry name" value="SMC_hinge"/>
</dbReference>
<dbReference type="SUPFAM" id="SSF75553">
    <property type="entry name" value="Smc hinge domain"/>
    <property type="match status" value="1"/>
</dbReference>
<comment type="similarity">
    <text evidence="7">Belongs to the SMC family.</text>
</comment>
<evidence type="ECO:0000256" key="6">
    <source>
        <dbReference type="ARBA" id="ARBA00023125"/>
    </source>
</evidence>
<accession>A0A449AWM2</accession>
<dbReference type="GO" id="GO:0005694">
    <property type="term" value="C:chromosome"/>
    <property type="evidence" value="ECO:0007669"/>
    <property type="project" value="InterPro"/>
</dbReference>
<dbReference type="InterPro" id="IPR027417">
    <property type="entry name" value="P-loop_NTPase"/>
</dbReference>
<dbReference type="Gene3D" id="1.20.1060.20">
    <property type="match status" value="1"/>
</dbReference>
<evidence type="ECO:0000256" key="2">
    <source>
        <dbReference type="ARBA" id="ARBA00022490"/>
    </source>
</evidence>
<dbReference type="GO" id="GO:0030261">
    <property type="term" value="P:chromosome condensation"/>
    <property type="evidence" value="ECO:0007669"/>
    <property type="project" value="InterPro"/>
</dbReference>
<comment type="subunit">
    <text evidence="7">Homodimer.</text>
</comment>
<dbReference type="InterPro" id="IPR024704">
    <property type="entry name" value="SMC"/>
</dbReference>
<dbReference type="InterPro" id="IPR003395">
    <property type="entry name" value="RecF/RecN/SMC_N"/>
</dbReference>
<dbReference type="GO" id="GO:0007059">
    <property type="term" value="P:chromosome segregation"/>
    <property type="evidence" value="ECO:0007669"/>
    <property type="project" value="UniProtKB-UniRule"/>
</dbReference>
<feature type="coiled-coil region" evidence="7">
    <location>
        <begin position="321"/>
        <end position="383"/>
    </location>
</feature>